<organism evidence="2 3">
    <name type="scientific">Datura stramonium</name>
    <name type="common">Jimsonweed</name>
    <name type="synonym">Common thornapple</name>
    <dbReference type="NCBI Taxonomy" id="4076"/>
    <lineage>
        <taxon>Eukaryota</taxon>
        <taxon>Viridiplantae</taxon>
        <taxon>Streptophyta</taxon>
        <taxon>Embryophyta</taxon>
        <taxon>Tracheophyta</taxon>
        <taxon>Spermatophyta</taxon>
        <taxon>Magnoliopsida</taxon>
        <taxon>eudicotyledons</taxon>
        <taxon>Gunneridae</taxon>
        <taxon>Pentapetalae</taxon>
        <taxon>asterids</taxon>
        <taxon>lamiids</taxon>
        <taxon>Solanales</taxon>
        <taxon>Solanaceae</taxon>
        <taxon>Solanoideae</taxon>
        <taxon>Datureae</taxon>
        <taxon>Datura</taxon>
    </lineage>
</organism>
<proteinExistence type="predicted"/>
<evidence type="ECO:0000313" key="2">
    <source>
        <dbReference type="EMBL" id="MCD7447521.1"/>
    </source>
</evidence>
<evidence type="ECO:0000256" key="1">
    <source>
        <dbReference type="SAM" id="MobiDB-lite"/>
    </source>
</evidence>
<comment type="caution">
    <text evidence="2">The sequence shown here is derived from an EMBL/GenBank/DDBJ whole genome shotgun (WGS) entry which is preliminary data.</text>
</comment>
<feature type="region of interest" description="Disordered" evidence="1">
    <location>
        <begin position="29"/>
        <end position="50"/>
    </location>
</feature>
<keyword evidence="3" id="KW-1185">Reference proteome</keyword>
<evidence type="ECO:0000313" key="3">
    <source>
        <dbReference type="Proteomes" id="UP000823775"/>
    </source>
</evidence>
<dbReference type="Proteomes" id="UP000823775">
    <property type="component" value="Unassembled WGS sequence"/>
</dbReference>
<dbReference type="EMBL" id="JACEIK010000039">
    <property type="protein sequence ID" value="MCD7447521.1"/>
    <property type="molecule type" value="Genomic_DNA"/>
</dbReference>
<name>A0ABS8RMM9_DATST</name>
<protein>
    <submittedName>
        <fullName evidence="2">Uncharacterized protein</fullName>
    </submittedName>
</protein>
<gene>
    <name evidence="2" type="ORF">HAX54_031017</name>
</gene>
<sequence>MRQELKGSWCGWSAGHKRSEGGGRELVQTFLEGGKGGGGGGAYRGGGGGGNGLNATKEEVAQAAFGEEVCEGLGDNTTPILSAIDNLGGKGGGGGELLYEPFSSNLMMEEGEVGEVSGEKDLAL</sequence>
<accession>A0ABS8RMM9</accession>
<feature type="compositionally biased region" description="Gly residues" evidence="1">
    <location>
        <begin position="33"/>
        <end position="50"/>
    </location>
</feature>
<reference evidence="2 3" key="1">
    <citation type="journal article" date="2021" name="BMC Genomics">
        <title>Datura genome reveals duplications of psychoactive alkaloid biosynthetic genes and high mutation rate following tissue culture.</title>
        <authorList>
            <person name="Rajewski A."/>
            <person name="Carter-House D."/>
            <person name="Stajich J."/>
            <person name="Litt A."/>
        </authorList>
    </citation>
    <scope>NUCLEOTIDE SEQUENCE [LARGE SCALE GENOMIC DNA]</scope>
    <source>
        <strain evidence="2">AR-01</strain>
    </source>
</reference>